<accession>A0A1Y1M7F5</accession>
<feature type="chain" id="PRO_5011965511" description="DUF19 domain-containing protein" evidence="1">
    <location>
        <begin position="16"/>
        <end position="237"/>
    </location>
</feature>
<dbReference type="AlphaFoldDB" id="A0A1Y1M7F5"/>
<reference evidence="2" key="1">
    <citation type="journal article" date="2016" name="Sci. Rep.">
        <title>Molecular characterization of firefly nuptial gifts: a multi-omics approach sheds light on postcopulatory sexual selection.</title>
        <authorList>
            <person name="Al-Wathiqui N."/>
            <person name="Fallon T.R."/>
            <person name="South A."/>
            <person name="Weng J.K."/>
            <person name="Lewis S.M."/>
        </authorList>
    </citation>
    <scope>NUCLEOTIDE SEQUENCE</scope>
</reference>
<keyword evidence="1" id="KW-0732">Signal</keyword>
<name>A0A1Y1M7F5_PHOPY</name>
<evidence type="ECO:0000313" key="2">
    <source>
        <dbReference type="EMBL" id="JAV81769.1"/>
    </source>
</evidence>
<feature type="signal peptide" evidence="1">
    <location>
        <begin position="1"/>
        <end position="15"/>
    </location>
</feature>
<protein>
    <recommendedName>
        <fullName evidence="3">DUF19 domain-containing protein</fullName>
    </recommendedName>
</protein>
<dbReference type="EMBL" id="GEZM01038137">
    <property type="protein sequence ID" value="JAV81769.1"/>
    <property type="molecule type" value="Transcribed_RNA"/>
</dbReference>
<evidence type="ECO:0000256" key="1">
    <source>
        <dbReference type="SAM" id="SignalP"/>
    </source>
</evidence>
<sequence length="237" mass="27061">MRLLAVLCLLGGASCNVIRTEQKTAKSDGDLGVKFIFDGLLKDKCRKVGVVDPYTGFFQALEGAFTCVGRHLQSSETDSSSSEELCDYHKNNIRHCFDDILANIKECLDPEEKYLPEFIFNAMDGLLKLACSDDSIEDALERPSATKCIDDAFNDTKLLDACFDNVSLQSFNFEDNFVLKEEELCYYLFTFYNCSDNYLRKRCSYDREVRKVLRKVYQAVTSPCENIGRQREKRSIV</sequence>
<dbReference type="Pfam" id="PF07165">
    <property type="entry name" value="DUF1397"/>
    <property type="match status" value="1"/>
</dbReference>
<organism evidence="2">
    <name type="scientific">Photinus pyralis</name>
    <name type="common">Common eastern firefly</name>
    <name type="synonym">Lampyris pyralis</name>
    <dbReference type="NCBI Taxonomy" id="7054"/>
    <lineage>
        <taxon>Eukaryota</taxon>
        <taxon>Metazoa</taxon>
        <taxon>Ecdysozoa</taxon>
        <taxon>Arthropoda</taxon>
        <taxon>Hexapoda</taxon>
        <taxon>Insecta</taxon>
        <taxon>Pterygota</taxon>
        <taxon>Neoptera</taxon>
        <taxon>Endopterygota</taxon>
        <taxon>Coleoptera</taxon>
        <taxon>Polyphaga</taxon>
        <taxon>Elateriformia</taxon>
        <taxon>Elateroidea</taxon>
        <taxon>Lampyridae</taxon>
        <taxon>Lampyrinae</taxon>
        <taxon>Photinus</taxon>
    </lineage>
</organism>
<dbReference type="InterPro" id="IPR009832">
    <property type="entry name" value="DUF1397"/>
</dbReference>
<proteinExistence type="predicted"/>
<evidence type="ECO:0008006" key="3">
    <source>
        <dbReference type="Google" id="ProtNLM"/>
    </source>
</evidence>
<dbReference type="PROSITE" id="PS51257">
    <property type="entry name" value="PROKAR_LIPOPROTEIN"/>
    <property type="match status" value="1"/>
</dbReference>